<feature type="region of interest" description="Disordered" evidence="2">
    <location>
        <begin position="25"/>
        <end position="49"/>
    </location>
</feature>
<dbReference type="InterPro" id="IPR011993">
    <property type="entry name" value="PH-like_dom_sf"/>
</dbReference>
<dbReference type="GO" id="GO:0005096">
    <property type="term" value="F:GTPase activator activity"/>
    <property type="evidence" value="ECO:0007669"/>
    <property type="project" value="UniProtKB-KW"/>
</dbReference>
<evidence type="ECO:0000313" key="5">
    <source>
        <dbReference type="EMBL" id="ODQ58354.1"/>
    </source>
</evidence>
<dbReference type="Gene3D" id="2.30.29.30">
    <property type="entry name" value="Pleckstrin-homology domain (PH domain)/Phosphotyrosine-binding domain (PTB)"/>
    <property type="match status" value="1"/>
</dbReference>
<dbReference type="Proteomes" id="UP000094112">
    <property type="component" value="Unassembled WGS sequence"/>
</dbReference>
<dbReference type="GO" id="GO:0007165">
    <property type="term" value="P:signal transduction"/>
    <property type="evidence" value="ECO:0007669"/>
    <property type="project" value="InterPro"/>
</dbReference>
<feature type="compositionally biased region" description="Basic and acidic residues" evidence="2">
    <location>
        <begin position="150"/>
        <end position="166"/>
    </location>
</feature>
<feature type="compositionally biased region" description="Low complexity" evidence="2">
    <location>
        <begin position="612"/>
        <end position="622"/>
    </location>
</feature>
<dbReference type="AlphaFoldDB" id="A0A1E3NZA7"/>
<feature type="compositionally biased region" description="Low complexity" evidence="2">
    <location>
        <begin position="211"/>
        <end position="244"/>
    </location>
</feature>
<dbReference type="SMART" id="SM00233">
    <property type="entry name" value="PH"/>
    <property type="match status" value="1"/>
</dbReference>
<feature type="region of interest" description="Disordered" evidence="2">
    <location>
        <begin position="683"/>
        <end position="710"/>
    </location>
</feature>
<evidence type="ECO:0000256" key="2">
    <source>
        <dbReference type="SAM" id="MobiDB-lite"/>
    </source>
</evidence>
<evidence type="ECO:0000259" key="4">
    <source>
        <dbReference type="PROSITE" id="PS50238"/>
    </source>
</evidence>
<keyword evidence="6" id="KW-1185">Reference proteome</keyword>
<evidence type="ECO:0000259" key="3">
    <source>
        <dbReference type="PROSITE" id="PS50003"/>
    </source>
</evidence>
<feature type="compositionally biased region" description="Polar residues" evidence="2">
    <location>
        <begin position="128"/>
        <end position="146"/>
    </location>
</feature>
<dbReference type="GO" id="GO:0007010">
    <property type="term" value="P:cytoskeleton organization"/>
    <property type="evidence" value="ECO:0007669"/>
    <property type="project" value="UniProtKB-ARBA"/>
</dbReference>
<dbReference type="Pfam" id="PF00169">
    <property type="entry name" value="PH"/>
    <property type="match status" value="1"/>
</dbReference>
<dbReference type="PANTHER" id="PTHR23176:SF129">
    <property type="entry name" value="RHO GTPASE ACTIVATING PROTEIN AT 16F, ISOFORM E-RELATED"/>
    <property type="match status" value="1"/>
</dbReference>
<feature type="compositionally biased region" description="Polar residues" evidence="2">
    <location>
        <begin position="251"/>
        <end position="272"/>
    </location>
</feature>
<feature type="region of interest" description="Disordered" evidence="2">
    <location>
        <begin position="84"/>
        <end position="272"/>
    </location>
</feature>
<dbReference type="OrthoDB" id="185175at2759"/>
<accession>A0A1E3NZA7</accession>
<feature type="domain" description="PH" evidence="3">
    <location>
        <begin position="495"/>
        <end position="605"/>
    </location>
</feature>
<dbReference type="SMART" id="SM00324">
    <property type="entry name" value="RhoGAP"/>
    <property type="match status" value="1"/>
</dbReference>
<dbReference type="PROSITE" id="PS50238">
    <property type="entry name" value="RHOGAP"/>
    <property type="match status" value="1"/>
</dbReference>
<dbReference type="RefSeq" id="XP_019037561.1">
    <property type="nucleotide sequence ID" value="XM_019185075.1"/>
</dbReference>
<dbReference type="EMBL" id="KV454212">
    <property type="protein sequence ID" value="ODQ58354.1"/>
    <property type="molecule type" value="Genomic_DNA"/>
</dbReference>
<dbReference type="InterPro" id="IPR000198">
    <property type="entry name" value="RhoGAP_dom"/>
</dbReference>
<feature type="compositionally biased region" description="Basic and acidic residues" evidence="2">
    <location>
        <begin position="92"/>
        <end position="103"/>
    </location>
</feature>
<dbReference type="Gene3D" id="1.10.555.10">
    <property type="entry name" value="Rho GTPase activation protein"/>
    <property type="match status" value="1"/>
</dbReference>
<dbReference type="PANTHER" id="PTHR23176">
    <property type="entry name" value="RHO/RAC/CDC GTPASE-ACTIVATING PROTEIN"/>
    <property type="match status" value="1"/>
</dbReference>
<proteinExistence type="predicted"/>
<sequence>MTETSNRISVQSGFSEFSFEHNDDALLNSTPRSQDVLRSPSKSPVRLEGLVKENRELKAKVSEQTQIINHLKNEVYELQQALKNKNSSGDGIENRKEEVKEVDEGANTKLTELSPPPRSANRAKPSPLKSTFDTGNTTLTQAQDDSTLNDDDKYKDNSHLKVESDVLKTPIEVSRESSAYSATPEPRSESPKKNLLTTNQSSPYKGRIQNSTSPLKSVSSLSHLTPSISETSQTQSSPVTTSRSISDSRKIGNSSQTSLAFQPVQQSQGSPMASGVTIVSTASPYAATSLNSSAPSSPLDNKFNAQLPKSNLYDPYEGDFQHQQIYQNHNGLGGSYNGQGVSQVGTPEQNVKHQRFPSDVPLFVSPTELSTIRTDVISTICGNLSKKSDDPHVVIAACDRQTGVEMWRFKKTLSSIVMLDTQIRPLINSFSLPPVPEKALFLSNIPVKVDLRRLRLRDYFSTLFTIPHLPLDAAYKISRFMSQDVVNLVDESNTEVLKDGYLLRRSKGLGNNWKARYCQVDGPFLNVFDARDGPLLEIIKLSGSQIGRQPDNVKPTDDKTSYRHAFAVMEPKKNIKSTSYSKHIFCAETDQERDLWVNVLVQFVEESSAASTYSADSSSISSQTIINQDPLPSPTSTLHSPSRATTRGDDYDELEELAKESKRNKKRSFFPFSKKAFNEEMEAFKVQQQQQQQNQHEQETSLQKEQSGSNIEKSLQSMNLLNENSTEKVFHSEISDSFKLSSNTLYGREVPSIIYRCLSFLISSGAIFQEGLFRLNGSASLIKQLREDFDKQHDIDFNEMDPKPDINSIAGLLKLYLRELPSSILTRKFYPEFRDAYNQKTDPSQLSLNFKTITQKLPEVNQSLLYVLFKFLNEVIENQESNKMNLRNLCIVFSPTLNIASEVIIPFLVDFRCIFEGADPIDNNDRETLDINIPTF</sequence>
<gene>
    <name evidence="5" type="ORF">WICANDRAFT_80499</name>
</gene>
<feature type="region of interest" description="Disordered" evidence="2">
    <location>
        <begin position="612"/>
        <end position="649"/>
    </location>
</feature>
<dbReference type="GO" id="GO:0005933">
    <property type="term" value="C:cellular bud"/>
    <property type="evidence" value="ECO:0007669"/>
    <property type="project" value="UniProtKB-ARBA"/>
</dbReference>
<dbReference type="InterPro" id="IPR001849">
    <property type="entry name" value="PH_domain"/>
</dbReference>
<dbReference type="InterPro" id="IPR050729">
    <property type="entry name" value="Rho-GAP"/>
</dbReference>
<dbReference type="Pfam" id="PF00620">
    <property type="entry name" value="RhoGAP"/>
    <property type="match status" value="1"/>
</dbReference>
<dbReference type="PROSITE" id="PS50003">
    <property type="entry name" value="PH_DOMAIN"/>
    <property type="match status" value="1"/>
</dbReference>
<feature type="compositionally biased region" description="Polar residues" evidence="2">
    <location>
        <begin position="700"/>
        <end position="710"/>
    </location>
</feature>
<dbReference type="InterPro" id="IPR036871">
    <property type="entry name" value="PX_dom_sf"/>
</dbReference>
<organism evidence="5 6">
    <name type="scientific">Wickerhamomyces anomalus (strain ATCC 58044 / CBS 1984 / NCYC 433 / NRRL Y-366-8)</name>
    <name type="common">Yeast</name>
    <name type="synonym">Hansenula anomala</name>
    <dbReference type="NCBI Taxonomy" id="683960"/>
    <lineage>
        <taxon>Eukaryota</taxon>
        <taxon>Fungi</taxon>
        <taxon>Dikarya</taxon>
        <taxon>Ascomycota</taxon>
        <taxon>Saccharomycotina</taxon>
        <taxon>Saccharomycetes</taxon>
        <taxon>Phaffomycetales</taxon>
        <taxon>Wickerhamomycetaceae</taxon>
        <taxon>Wickerhamomyces</taxon>
    </lineage>
</organism>
<feature type="domain" description="Rho-GAP" evidence="4">
    <location>
        <begin position="738"/>
        <end position="936"/>
    </location>
</feature>
<dbReference type="GeneID" id="30202321"/>
<dbReference type="SUPFAM" id="SSF48350">
    <property type="entry name" value="GTPase activation domain, GAP"/>
    <property type="match status" value="1"/>
</dbReference>
<protein>
    <recommendedName>
        <fullName evidence="7">Rho-GAP domain-containing protein</fullName>
    </recommendedName>
</protein>
<dbReference type="STRING" id="683960.A0A1E3NZA7"/>
<dbReference type="InterPro" id="IPR008936">
    <property type="entry name" value="Rho_GTPase_activation_prot"/>
</dbReference>
<evidence type="ECO:0000256" key="1">
    <source>
        <dbReference type="ARBA" id="ARBA00022468"/>
    </source>
</evidence>
<evidence type="ECO:0000313" key="6">
    <source>
        <dbReference type="Proteomes" id="UP000094112"/>
    </source>
</evidence>
<reference evidence="5 6" key="1">
    <citation type="journal article" date="2016" name="Proc. Natl. Acad. Sci. U.S.A.">
        <title>Comparative genomics of biotechnologically important yeasts.</title>
        <authorList>
            <person name="Riley R."/>
            <person name="Haridas S."/>
            <person name="Wolfe K.H."/>
            <person name="Lopes M.R."/>
            <person name="Hittinger C.T."/>
            <person name="Goeker M."/>
            <person name="Salamov A.A."/>
            <person name="Wisecaver J.H."/>
            <person name="Long T.M."/>
            <person name="Calvey C.H."/>
            <person name="Aerts A.L."/>
            <person name="Barry K.W."/>
            <person name="Choi C."/>
            <person name="Clum A."/>
            <person name="Coughlan A.Y."/>
            <person name="Deshpande S."/>
            <person name="Douglass A.P."/>
            <person name="Hanson S.J."/>
            <person name="Klenk H.-P."/>
            <person name="LaButti K.M."/>
            <person name="Lapidus A."/>
            <person name="Lindquist E.A."/>
            <person name="Lipzen A.M."/>
            <person name="Meier-Kolthoff J.P."/>
            <person name="Ohm R.A."/>
            <person name="Otillar R.P."/>
            <person name="Pangilinan J.L."/>
            <person name="Peng Y."/>
            <person name="Rokas A."/>
            <person name="Rosa C.A."/>
            <person name="Scheuner C."/>
            <person name="Sibirny A.A."/>
            <person name="Slot J.C."/>
            <person name="Stielow J.B."/>
            <person name="Sun H."/>
            <person name="Kurtzman C.P."/>
            <person name="Blackwell M."/>
            <person name="Grigoriev I.V."/>
            <person name="Jeffries T.W."/>
        </authorList>
    </citation>
    <scope>NUCLEOTIDE SEQUENCE [LARGE SCALE GENOMIC DNA]</scope>
    <source>
        <strain evidence="6">ATCC 58044 / CBS 1984 / NCYC 433 / NRRL Y-366-8</strain>
    </source>
</reference>
<dbReference type="SUPFAM" id="SSF64268">
    <property type="entry name" value="PX domain"/>
    <property type="match status" value="1"/>
</dbReference>
<keyword evidence="1" id="KW-0343">GTPase activation</keyword>
<dbReference type="SUPFAM" id="SSF50729">
    <property type="entry name" value="PH domain-like"/>
    <property type="match status" value="1"/>
</dbReference>
<dbReference type="CDD" id="cd06093">
    <property type="entry name" value="PX_domain"/>
    <property type="match status" value="1"/>
</dbReference>
<dbReference type="GO" id="GO:0035091">
    <property type="term" value="F:phosphatidylinositol binding"/>
    <property type="evidence" value="ECO:0007669"/>
    <property type="project" value="InterPro"/>
</dbReference>
<evidence type="ECO:0008006" key="7">
    <source>
        <dbReference type="Google" id="ProtNLM"/>
    </source>
</evidence>
<name>A0A1E3NZA7_WICAA</name>
<dbReference type="GO" id="GO:0005938">
    <property type="term" value="C:cell cortex"/>
    <property type="evidence" value="ECO:0007669"/>
    <property type="project" value="UniProtKB-ARBA"/>
</dbReference>